<dbReference type="PROSITE" id="PS51781">
    <property type="entry name" value="SH3B"/>
    <property type="match status" value="1"/>
</dbReference>
<dbReference type="PANTHER" id="PTHR34408">
    <property type="entry name" value="FAMILY PROTEIN, PUTATIVE-RELATED"/>
    <property type="match status" value="1"/>
</dbReference>
<protein>
    <submittedName>
        <fullName evidence="3">SH3 domain-containing protein</fullName>
    </submittedName>
</protein>
<gene>
    <name evidence="3" type="ORF">ACFSTF_14570</name>
</gene>
<keyword evidence="4" id="KW-1185">Reference proteome</keyword>
<feature type="domain" description="SH3b" evidence="2">
    <location>
        <begin position="29"/>
        <end position="90"/>
    </location>
</feature>
<keyword evidence="1" id="KW-0732">Signal</keyword>
<accession>A0ABW5PV71</accession>
<dbReference type="InterPro" id="IPR003646">
    <property type="entry name" value="SH3-like_bac-type"/>
</dbReference>
<dbReference type="Proteomes" id="UP001597458">
    <property type="component" value="Unassembled WGS sequence"/>
</dbReference>
<dbReference type="SMART" id="SM00287">
    <property type="entry name" value="SH3b"/>
    <property type="match status" value="1"/>
</dbReference>
<name>A0ABW5PV71_9BACI</name>
<proteinExistence type="predicted"/>
<evidence type="ECO:0000259" key="2">
    <source>
        <dbReference type="PROSITE" id="PS51781"/>
    </source>
</evidence>
<dbReference type="InterPro" id="IPR052354">
    <property type="entry name" value="Cell_Wall_Dynamics_Protein"/>
</dbReference>
<feature type="signal peptide" evidence="1">
    <location>
        <begin position="1"/>
        <end position="28"/>
    </location>
</feature>
<sequence length="191" mass="21192">MKKFSKLIAMAMAIFLIVSTIPPSISFAATTYTATANLNVRSTPSTSKKAIGLLNKGSKLTVTGSSGSWLKIRYKNKSAYVFGKYVKKMVTSSPSSSFKKVNYLGYGANGVYIRQTPNGKHLTTWSKNTPITVVGQTGNWLKIKYYNGYAYTYKTHVKQGKPSPLYRAYGKDYVYIRQTPNGKHLATWPEG</sequence>
<reference evidence="4" key="1">
    <citation type="journal article" date="2019" name="Int. J. Syst. Evol. Microbiol.">
        <title>The Global Catalogue of Microorganisms (GCM) 10K type strain sequencing project: providing services to taxonomists for standard genome sequencing and annotation.</title>
        <authorList>
            <consortium name="The Broad Institute Genomics Platform"/>
            <consortium name="The Broad Institute Genome Sequencing Center for Infectious Disease"/>
            <person name="Wu L."/>
            <person name="Ma J."/>
        </authorList>
    </citation>
    <scope>NUCLEOTIDE SEQUENCE [LARGE SCALE GENOMIC DNA]</scope>
    <source>
        <strain evidence="4">TISTR 2241</strain>
    </source>
</reference>
<evidence type="ECO:0000256" key="1">
    <source>
        <dbReference type="SAM" id="SignalP"/>
    </source>
</evidence>
<dbReference type="PANTHER" id="PTHR34408:SF1">
    <property type="entry name" value="GLYCOSYL HYDROLASE FAMILY 19 DOMAIN-CONTAINING PROTEIN HI_1415"/>
    <property type="match status" value="1"/>
</dbReference>
<dbReference type="EMBL" id="JBHUMR010000017">
    <property type="protein sequence ID" value="MFD2618524.1"/>
    <property type="molecule type" value="Genomic_DNA"/>
</dbReference>
<dbReference type="RefSeq" id="WP_386082258.1">
    <property type="nucleotide sequence ID" value="NZ_JBHUMR010000017.1"/>
</dbReference>
<feature type="non-terminal residue" evidence="3">
    <location>
        <position position="191"/>
    </location>
</feature>
<evidence type="ECO:0000313" key="4">
    <source>
        <dbReference type="Proteomes" id="UP001597458"/>
    </source>
</evidence>
<comment type="caution">
    <text evidence="3">The sequence shown here is derived from an EMBL/GenBank/DDBJ whole genome shotgun (WGS) entry which is preliminary data.</text>
</comment>
<evidence type="ECO:0000313" key="3">
    <source>
        <dbReference type="EMBL" id="MFD2618524.1"/>
    </source>
</evidence>
<feature type="chain" id="PRO_5045576621" evidence="1">
    <location>
        <begin position="29"/>
        <end position="191"/>
    </location>
</feature>
<dbReference type="Gene3D" id="2.30.30.40">
    <property type="entry name" value="SH3 Domains"/>
    <property type="match status" value="2"/>
</dbReference>
<dbReference type="Pfam" id="PF08239">
    <property type="entry name" value="SH3_3"/>
    <property type="match status" value="2"/>
</dbReference>
<organism evidence="3 4">
    <name type="scientific">Terrilactibacillus laevilacticus</name>
    <dbReference type="NCBI Taxonomy" id="1380157"/>
    <lineage>
        <taxon>Bacteria</taxon>
        <taxon>Bacillati</taxon>
        <taxon>Bacillota</taxon>
        <taxon>Bacilli</taxon>
        <taxon>Bacillales</taxon>
        <taxon>Bacillaceae</taxon>
        <taxon>Terrilactibacillus</taxon>
    </lineage>
</organism>